<evidence type="ECO:0000259" key="1">
    <source>
        <dbReference type="SMART" id="SM01008"/>
    </source>
</evidence>
<dbReference type="SUPFAM" id="SSF56003">
    <property type="entry name" value="Molybdenum cofactor-binding domain"/>
    <property type="match status" value="2"/>
</dbReference>
<sequence length="697" mass="74356">MRRRDFLQGAAAGALTFFFTAPLGSAPIVPTRPGTYPEDFNAYLKISADGRVGCFVGKVELGQGAMTVLAMLVAEELELDPAQVDMCLGDTDLCPWDMPTGGSLTMWHTAPVLRGAAAEARAVLLRMASKSLNAPVADLTLKDGAIWVKASPARRTTFGELVKGRKMERHLGKVKPKPLTDCSVIGRRVPRKDALAKVTGAAKYAGDLRFPGTLHACILRPPAHGLTLASADTAAAERIAGVRIVRDGTLLAVLHPQPDTARKALALVKGTFEGTEPDVDDARIYQYLVDKAAPGQRVVISRGDVAAGEKRAATVVEGEYRNAYESHATLEPHTSVAKWEEGRMTVWASTQSPFVFREAVAEALKLGQDKVHIIAQFVGGGFGGKLVGPGAIEAARIARQVPGVPIQVAWNREEDLFLDGYRPAAVVKLRSGLDAGRGAITFWDSTVAGVSQGEAELPYDMQANRYQAPAVPNLHPLKVGAWRAPNAHTNAFARESQLDALAAMAGVDPVTLRRRLITDARLLRLLDLAVETFGWEPAPGPTGRGIGLACGAWRQGLVVALAEVAVDKATGKVQTKRFLEAVDVGLVVNPDGARQQVEGAITMCIGQALSEEIHFKGGRILDKNFDTYLLPRFSAIPRIQVVFADNATSVSQGIGEPPVVPVAAALANAVFDATGARVTHVPFTPERVLEALKRVPA</sequence>
<evidence type="ECO:0000313" key="2">
    <source>
        <dbReference type="EMBL" id="BDU68028.1"/>
    </source>
</evidence>
<dbReference type="EMBL" id="AP027079">
    <property type="protein sequence ID" value="BDU68028.1"/>
    <property type="molecule type" value="Genomic_DNA"/>
</dbReference>
<accession>A0ABM8DMA9</accession>
<dbReference type="InterPro" id="IPR037165">
    <property type="entry name" value="AldOxase/xan_DH_Mopterin-bd_sf"/>
</dbReference>
<feature type="domain" description="Aldehyde oxidase/xanthine dehydrogenase a/b hammerhead" evidence="1">
    <location>
        <begin position="199"/>
        <end position="276"/>
    </location>
</feature>
<reference evidence="3" key="1">
    <citation type="journal article" date="2023" name="Int. J. Syst. Evol. Microbiol.">
        <title>Mesoterricola silvestris gen. nov., sp. nov., Mesoterricola sediminis sp. nov., Geothrix oryzae sp. nov., Geothrix edaphica sp. nov., Geothrix rubra sp. nov., and Geothrix limicola sp. nov., six novel members of Acidobacteriota isolated from soils.</title>
        <authorList>
            <person name="Itoh H."/>
            <person name="Sugisawa Y."/>
            <person name="Mise K."/>
            <person name="Xu Z."/>
            <person name="Kuniyasu M."/>
            <person name="Ushijima N."/>
            <person name="Kawano K."/>
            <person name="Kobayashi E."/>
            <person name="Shiratori Y."/>
            <person name="Masuda Y."/>
            <person name="Senoo K."/>
        </authorList>
    </citation>
    <scope>NUCLEOTIDE SEQUENCE [LARGE SCALE GENOMIC DNA]</scope>
    <source>
        <strain evidence="3">Red222</strain>
    </source>
</reference>
<organism evidence="2 3">
    <name type="scientific">Geothrix oryzae</name>
    <dbReference type="NCBI Taxonomy" id="2927975"/>
    <lineage>
        <taxon>Bacteria</taxon>
        <taxon>Pseudomonadati</taxon>
        <taxon>Acidobacteriota</taxon>
        <taxon>Holophagae</taxon>
        <taxon>Holophagales</taxon>
        <taxon>Holophagaceae</taxon>
        <taxon>Geothrix</taxon>
    </lineage>
</organism>
<dbReference type="Gene3D" id="3.90.1170.50">
    <property type="entry name" value="Aldehyde oxidase/xanthine dehydrogenase, a/b hammerhead"/>
    <property type="match status" value="1"/>
</dbReference>
<dbReference type="InterPro" id="IPR000674">
    <property type="entry name" value="Ald_Oxase/Xan_DH_a/b"/>
</dbReference>
<gene>
    <name evidence="2" type="ORF">GETHOR_01290</name>
</gene>
<dbReference type="Proteomes" id="UP001242010">
    <property type="component" value="Chromosome"/>
</dbReference>
<dbReference type="PANTHER" id="PTHR47495">
    <property type="entry name" value="ALDEHYDE DEHYDROGENASE"/>
    <property type="match status" value="1"/>
</dbReference>
<dbReference type="RefSeq" id="WP_286354655.1">
    <property type="nucleotide sequence ID" value="NZ_AP027079.1"/>
</dbReference>
<dbReference type="Pfam" id="PF20256">
    <property type="entry name" value="MoCoBD_2"/>
    <property type="match status" value="2"/>
</dbReference>
<dbReference type="Pfam" id="PF02738">
    <property type="entry name" value="MoCoBD_1"/>
    <property type="match status" value="1"/>
</dbReference>
<dbReference type="InterPro" id="IPR046867">
    <property type="entry name" value="AldOxase/xan_DH_MoCoBD2"/>
</dbReference>
<keyword evidence="3" id="KW-1185">Reference proteome</keyword>
<evidence type="ECO:0000313" key="3">
    <source>
        <dbReference type="Proteomes" id="UP001242010"/>
    </source>
</evidence>
<proteinExistence type="predicted"/>
<protein>
    <submittedName>
        <fullName evidence="2">Aldehyde dehydrogenase</fullName>
    </submittedName>
</protein>
<dbReference type="InterPro" id="IPR008274">
    <property type="entry name" value="AldOxase/xan_DH_MoCoBD1"/>
</dbReference>
<dbReference type="InterPro" id="IPR012368">
    <property type="entry name" value="OxRdtase_Mopterin-bd_su_IorB"/>
</dbReference>
<dbReference type="PIRSF" id="PIRSF036389">
    <property type="entry name" value="IOR_B"/>
    <property type="match status" value="1"/>
</dbReference>
<name>A0ABM8DMA9_9BACT</name>
<dbReference type="SMART" id="SM01008">
    <property type="entry name" value="Ald_Xan_dh_C"/>
    <property type="match status" value="1"/>
</dbReference>
<dbReference type="Gene3D" id="3.30.365.10">
    <property type="entry name" value="Aldehyde oxidase/xanthine dehydrogenase, molybdopterin binding domain"/>
    <property type="match status" value="4"/>
</dbReference>
<dbReference type="PANTHER" id="PTHR47495:SF1">
    <property type="entry name" value="BLL3820 PROTEIN"/>
    <property type="match status" value="1"/>
</dbReference>
<dbReference type="InterPro" id="IPR052516">
    <property type="entry name" value="N-heterocyclic_Hydroxylase"/>
</dbReference>